<keyword evidence="2" id="KW-1185">Reference proteome</keyword>
<reference evidence="1 2" key="1">
    <citation type="journal article" date="2015" name="Genome Announc.">
        <title>Draft Genome Sequence of Cyanobacterium Hassallia byssoidea Strain VB512170, Isolated from Monuments in India.</title>
        <authorList>
            <person name="Singh D."/>
            <person name="Chandrababunaidu M.M."/>
            <person name="Panda A."/>
            <person name="Sen D."/>
            <person name="Bhattacharyya S."/>
            <person name="Adhikary S.P."/>
            <person name="Tripathy S."/>
        </authorList>
    </citation>
    <scope>NUCLEOTIDE SEQUENCE [LARGE SCALE GENOMIC DNA]</scope>
    <source>
        <strain evidence="1 2">VB512170</strain>
    </source>
</reference>
<sequence>MSLQEVLNLAKQLSVVDKVRLIQQIAPDIEHELMDNPPQERKSLWGLCSDLGQAPSASEIDVIRTEEWANFPRDDI</sequence>
<dbReference type="EMBL" id="JTCM02000006">
    <property type="protein sequence ID" value="NEU71957.1"/>
    <property type="molecule type" value="Genomic_DNA"/>
</dbReference>
<evidence type="ECO:0000313" key="1">
    <source>
        <dbReference type="EMBL" id="NEU71957.1"/>
    </source>
</evidence>
<dbReference type="AlphaFoldDB" id="A0A846H2U2"/>
<accession>A0A846H2U2</accession>
<gene>
    <name evidence="1" type="ORF">PI95_005035</name>
</gene>
<name>A0A846H2U2_9CYAN</name>
<organism evidence="1 2">
    <name type="scientific">Hassallia byssoidea VB512170</name>
    <dbReference type="NCBI Taxonomy" id="1304833"/>
    <lineage>
        <taxon>Bacteria</taxon>
        <taxon>Bacillati</taxon>
        <taxon>Cyanobacteriota</taxon>
        <taxon>Cyanophyceae</taxon>
        <taxon>Nostocales</taxon>
        <taxon>Tolypothrichaceae</taxon>
        <taxon>Hassallia</taxon>
    </lineage>
</organism>
<evidence type="ECO:0000313" key="2">
    <source>
        <dbReference type="Proteomes" id="UP000031549"/>
    </source>
</evidence>
<dbReference type="RefSeq" id="WP_039743798.1">
    <property type="nucleotide sequence ID" value="NZ_JTCM02000006.1"/>
</dbReference>
<protein>
    <submittedName>
        <fullName evidence="1">Uncharacterized protein</fullName>
    </submittedName>
</protein>
<comment type="caution">
    <text evidence="1">The sequence shown here is derived from an EMBL/GenBank/DDBJ whole genome shotgun (WGS) entry which is preliminary data.</text>
</comment>
<proteinExistence type="predicted"/>
<dbReference type="Proteomes" id="UP000031549">
    <property type="component" value="Unassembled WGS sequence"/>
</dbReference>